<evidence type="ECO:0008006" key="4">
    <source>
        <dbReference type="Google" id="ProtNLM"/>
    </source>
</evidence>
<dbReference type="OrthoDB" id="1748532at2"/>
<reference evidence="2 3" key="1">
    <citation type="submission" date="2017-03" db="EMBL/GenBank/DDBJ databases">
        <title>Genome sequence of Clostridium thermoalcaliphilum DSM 7309.</title>
        <authorList>
            <person name="Poehlein A."/>
            <person name="Daniel R."/>
        </authorList>
    </citation>
    <scope>NUCLEOTIDE SEQUENCE [LARGE SCALE GENOMIC DNA]</scope>
    <source>
        <strain evidence="2 3">DSM 7309</strain>
    </source>
</reference>
<dbReference type="PROSITE" id="PS51257">
    <property type="entry name" value="PROKAR_LIPOPROTEIN"/>
    <property type="match status" value="1"/>
</dbReference>
<gene>
    <name evidence="2" type="ORF">CLOTH_15600</name>
</gene>
<proteinExistence type="predicted"/>
<dbReference type="RefSeq" id="WP_079412795.1">
    <property type="nucleotide sequence ID" value="NZ_MZGW01000006.1"/>
</dbReference>
<dbReference type="EMBL" id="MZGW01000006">
    <property type="protein sequence ID" value="OPJ55257.1"/>
    <property type="molecule type" value="Genomic_DNA"/>
</dbReference>
<organism evidence="2 3">
    <name type="scientific">Alkalithermobacter paradoxus</name>
    <dbReference type="NCBI Taxonomy" id="29349"/>
    <lineage>
        <taxon>Bacteria</taxon>
        <taxon>Bacillati</taxon>
        <taxon>Bacillota</taxon>
        <taxon>Clostridia</taxon>
        <taxon>Peptostreptococcales</taxon>
        <taxon>Tepidibacteraceae</taxon>
        <taxon>Alkalithermobacter</taxon>
    </lineage>
</organism>
<dbReference type="Proteomes" id="UP000190140">
    <property type="component" value="Unassembled WGS sequence"/>
</dbReference>
<feature type="region of interest" description="Disordered" evidence="1">
    <location>
        <begin position="64"/>
        <end position="89"/>
    </location>
</feature>
<dbReference type="STRING" id="29349.CLOTH_15600"/>
<protein>
    <recommendedName>
        <fullName evidence="4">Lipoprotein</fullName>
    </recommendedName>
</protein>
<evidence type="ECO:0000313" key="3">
    <source>
        <dbReference type="Proteomes" id="UP000190140"/>
    </source>
</evidence>
<dbReference type="AlphaFoldDB" id="A0A1V4I6U1"/>
<evidence type="ECO:0000256" key="1">
    <source>
        <dbReference type="SAM" id="MobiDB-lite"/>
    </source>
</evidence>
<name>A0A1V4I6U1_9FIRM</name>
<accession>A0A1V4I6U1</accession>
<sequence>MKKLAVLFLCIILISACQPKKEEKEKESSLPKQPEVIQVLSTDLLILMAKIDIIPSTNMALEEKKKNDQKAAQKEKEISDVSDDRLAEKDRKKHDEEKIKVKISSFTLDNSTLYELLKKENIKEINELENEDLPFEIDEWWHKIKKEVNKIHETWNEVQAKLTSVSVSEDLTEKFESDLISLTKSIEEHSVLDSLVYANNLTKYMSDFKMYYKSPTNNTVEKMKYSVRKAVLLCHLNRFDEAIQTLDSIMEDLNKMSQAIQKENKDTFFKIKYAIEDLKKSIEDKDLKIINIKAPILINNLNEIKTIKD</sequence>
<evidence type="ECO:0000313" key="2">
    <source>
        <dbReference type="EMBL" id="OPJ55257.1"/>
    </source>
</evidence>
<keyword evidence="3" id="KW-1185">Reference proteome</keyword>
<comment type="caution">
    <text evidence="2">The sequence shown here is derived from an EMBL/GenBank/DDBJ whole genome shotgun (WGS) entry which is preliminary data.</text>
</comment>